<organism evidence="1 2">
    <name type="scientific">Sphaerodactylus townsendi</name>
    <dbReference type="NCBI Taxonomy" id="933632"/>
    <lineage>
        <taxon>Eukaryota</taxon>
        <taxon>Metazoa</taxon>
        <taxon>Chordata</taxon>
        <taxon>Craniata</taxon>
        <taxon>Vertebrata</taxon>
        <taxon>Euteleostomi</taxon>
        <taxon>Lepidosauria</taxon>
        <taxon>Squamata</taxon>
        <taxon>Bifurcata</taxon>
        <taxon>Gekkota</taxon>
        <taxon>Sphaerodactylidae</taxon>
        <taxon>Sphaerodactylus</taxon>
    </lineage>
</organism>
<reference evidence="1" key="1">
    <citation type="submission" date="2021-08" db="EMBL/GenBank/DDBJ databases">
        <title>The first chromosome-level gecko genome reveals the dynamic sex chromosomes of Neotropical dwarf geckos (Sphaerodactylidae: Sphaerodactylus).</title>
        <authorList>
            <person name="Pinto B.J."/>
            <person name="Keating S.E."/>
            <person name="Gamble T."/>
        </authorList>
    </citation>
    <scope>NUCLEOTIDE SEQUENCE</scope>
    <source>
        <strain evidence="1">TG3544</strain>
    </source>
</reference>
<accession>A0ACB8EPK3</accession>
<keyword evidence="2" id="KW-1185">Reference proteome</keyword>
<protein>
    <submittedName>
        <fullName evidence="1">Uncharacterized protein</fullName>
    </submittedName>
</protein>
<dbReference type="EMBL" id="CM037620">
    <property type="protein sequence ID" value="KAH7994566.1"/>
    <property type="molecule type" value="Genomic_DNA"/>
</dbReference>
<sequence length="375" mass="42475">MAAGDTGDWHRFERALRGSLRLLRDSLRQREEPPGRTERVEAQEQEQQLSALEALPIDVKLYILSFLTPEDLCHLGSTSHYWQPIAKDPLLWRYHLIRNIPSWHSIDWKSLPDANVLNTPFSAPLEGDYMAVYKKCSSCQKRPLKSSQSTYRIVTSLLHSLVTKTEPRFAMFGPGLENLDESLVHKMMTSPDVLPLAGIPHRQIHGIGSGVTFRCKNHQRFNILTLYSKTSKERHTAREESANPINKMFHETNNIDGTVQYNPIEHVKNLCQLVDGFIYVADAEVHKRHRRQTEVAQMVAMLNPALGPPGRPVLILSCISSTGIERIPCVYMAYQLQLNSLGQPWMIQDTEAVTLAGLLDGIDWLLGETGYDTAQ</sequence>
<evidence type="ECO:0000313" key="1">
    <source>
        <dbReference type="EMBL" id="KAH7994566.1"/>
    </source>
</evidence>
<gene>
    <name evidence="1" type="ORF">K3G42_010004</name>
</gene>
<dbReference type="Proteomes" id="UP000827872">
    <property type="component" value="Linkage Group LG07"/>
</dbReference>
<name>A0ACB8EPK3_9SAUR</name>
<evidence type="ECO:0000313" key="2">
    <source>
        <dbReference type="Proteomes" id="UP000827872"/>
    </source>
</evidence>
<comment type="caution">
    <text evidence="1">The sequence shown here is derived from an EMBL/GenBank/DDBJ whole genome shotgun (WGS) entry which is preliminary data.</text>
</comment>
<proteinExistence type="predicted"/>